<keyword evidence="5" id="KW-1185">Reference proteome</keyword>
<dbReference type="Proteomes" id="UP000753724">
    <property type="component" value="Unassembled WGS sequence"/>
</dbReference>
<organism evidence="4 5">
    <name type="scientific">Novosphingobium ovatum</name>
    <dbReference type="NCBI Taxonomy" id="1908523"/>
    <lineage>
        <taxon>Bacteria</taxon>
        <taxon>Pseudomonadati</taxon>
        <taxon>Pseudomonadota</taxon>
        <taxon>Alphaproteobacteria</taxon>
        <taxon>Sphingomonadales</taxon>
        <taxon>Sphingomonadaceae</taxon>
        <taxon>Novosphingobium</taxon>
    </lineage>
</organism>
<reference evidence="5" key="1">
    <citation type="submission" date="2020-01" db="EMBL/GenBank/DDBJ databases">
        <title>Sphingomonas sp. strain CSW-10.</title>
        <authorList>
            <person name="Chen W.-M."/>
        </authorList>
    </citation>
    <scope>NUCLEOTIDE SEQUENCE [LARGE SCALE GENOMIC DNA]</scope>
    <source>
        <strain evidence="5">FSY-8</strain>
    </source>
</reference>
<dbReference type="PANTHER" id="PTHR42866">
    <property type="entry name" value="3-DEOXY-MANNO-OCTULOSONATE CYTIDYLYLTRANSFERASE"/>
    <property type="match status" value="1"/>
</dbReference>
<keyword evidence="3" id="KW-0448">Lipopolysaccharide biosynthesis</keyword>
<comment type="caution">
    <text evidence="4">The sequence shown here is derived from an EMBL/GenBank/DDBJ whole genome shotgun (WGS) entry which is preliminary data.</text>
</comment>
<keyword evidence="2 4" id="KW-0548">Nucleotidyltransferase</keyword>
<dbReference type="InterPro" id="IPR003329">
    <property type="entry name" value="Cytidylyl_trans"/>
</dbReference>
<evidence type="ECO:0000256" key="1">
    <source>
        <dbReference type="ARBA" id="ARBA00022679"/>
    </source>
</evidence>
<dbReference type="Pfam" id="PF02348">
    <property type="entry name" value="CTP_transf_3"/>
    <property type="match status" value="2"/>
</dbReference>
<evidence type="ECO:0000313" key="5">
    <source>
        <dbReference type="Proteomes" id="UP000753724"/>
    </source>
</evidence>
<name>A0ABW9XEG6_9SPHN</name>
<proteinExistence type="predicted"/>
<evidence type="ECO:0000256" key="3">
    <source>
        <dbReference type="ARBA" id="ARBA00022985"/>
    </source>
</evidence>
<gene>
    <name evidence="4" type="ORF">GTZ99_10090</name>
</gene>
<dbReference type="EMBL" id="JAAAPO010000003">
    <property type="protein sequence ID" value="NBC36907.1"/>
    <property type="molecule type" value="Genomic_DNA"/>
</dbReference>
<accession>A0ABW9XEG6</accession>
<dbReference type="PANTHER" id="PTHR42866:SF2">
    <property type="entry name" value="3-DEOXY-MANNO-OCTULOSONATE CYTIDYLYLTRANSFERASE, MITOCHONDRIAL"/>
    <property type="match status" value="1"/>
</dbReference>
<dbReference type="Gene3D" id="3.90.550.10">
    <property type="entry name" value="Spore Coat Polysaccharide Biosynthesis Protein SpsA, Chain A"/>
    <property type="match status" value="1"/>
</dbReference>
<evidence type="ECO:0000256" key="2">
    <source>
        <dbReference type="ARBA" id="ARBA00022695"/>
    </source>
</evidence>
<dbReference type="InterPro" id="IPR029044">
    <property type="entry name" value="Nucleotide-diphossugar_trans"/>
</dbReference>
<dbReference type="SUPFAM" id="SSF53448">
    <property type="entry name" value="Nucleotide-diphospho-sugar transferases"/>
    <property type="match status" value="2"/>
</dbReference>
<dbReference type="RefSeq" id="WP_161718382.1">
    <property type="nucleotide sequence ID" value="NZ_JAAAPO010000003.1"/>
</dbReference>
<sequence>MENGRHGGPMMWHQPWEDGGDAMVPAARVLVRGAPREGGTAEVAVSASALRVAVIVPARFGSSRCVGKPLAMLRGAGGVARPLIEWSWQAARAAAEALERQGVPLPTGGTETAGALLRADLDGDARGLSQPDAALPVRAEVWVATDDARIADCVRRFGGQVVMTAPDCRNGTERCADAVARLGLMADVVVNVQGDAPLMPPDAVARAVAALVGHSGAAMATAALRGGAEGAATEGGGAEGAGVTMVVANAAGRALYFSRAQVPFGAGAGGGLVHLGVYAYAPWALADYVRRPPSALEQAEGLEQLRFLEGAAPVMVALCDAPGWPVVELNHPQDAARIESILVQRGVD</sequence>
<keyword evidence="1" id="KW-0808">Transferase</keyword>
<evidence type="ECO:0000313" key="4">
    <source>
        <dbReference type="EMBL" id="NBC36907.1"/>
    </source>
</evidence>
<protein>
    <submittedName>
        <fullName evidence="4">3-deoxy-manno-octulosonate cytidylyltransferase</fullName>
    </submittedName>
</protein>
<dbReference type="GO" id="GO:0016779">
    <property type="term" value="F:nucleotidyltransferase activity"/>
    <property type="evidence" value="ECO:0007669"/>
    <property type="project" value="UniProtKB-KW"/>
</dbReference>